<dbReference type="AlphaFoldDB" id="A0AAQ1GDH3"/>
<evidence type="ECO:0000313" key="3">
    <source>
        <dbReference type="Proteomes" id="UP000183529"/>
    </source>
</evidence>
<dbReference type="EMBL" id="FNZM01000004">
    <property type="protein sequence ID" value="SEJ34292.1"/>
    <property type="molecule type" value="Genomic_DNA"/>
</dbReference>
<dbReference type="InterPro" id="IPR003848">
    <property type="entry name" value="DUF218"/>
</dbReference>
<dbReference type="InterPro" id="IPR051599">
    <property type="entry name" value="Cell_Envelope_Assoc"/>
</dbReference>
<organism evidence="2 3">
    <name type="scientific">Paraburkholderia tropica</name>
    <dbReference type="NCBI Taxonomy" id="92647"/>
    <lineage>
        <taxon>Bacteria</taxon>
        <taxon>Pseudomonadati</taxon>
        <taxon>Pseudomonadota</taxon>
        <taxon>Betaproteobacteria</taxon>
        <taxon>Burkholderiales</taxon>
        <taxon>Burkholderiaceae</taxon>
        <taxon>Paraburkholderia</taxon>
    </lineage>
</organism>
<feature type="domain" description="DUF218" evidence="1">
    <location>
        <begin position="32"/>
        <end position="150"/>
    </location>
</feature>
<dbReference type="PANTHER" id="PTHR30336">
    <property type="entry name" value="INNER MEMBRANE PROTEIN, PROBABLE PERMEASE"/>
    <property type="match status" value="1"/>
</dbReference>
<dbReference type="PANTHER" id="PTHR30336:SF20">
    <property type="entry name" value="DUF218 DOMAIN-CONTAINING PROTEIN"/>
    <property type="match status" value="1"/>
</dbReference>
<dbReference type="Pfam" id="PF02698">
    <property type="entry name" value="DUF218"/>
    <property type="match status" value="1"/>
</dbReference>
<evidence type="ECO:0000313" key="2">
    <source>
        <dbReference type="EMBL" id="SEJ34292.1"/>
    </source>
</evidence>
<dbReference type="CDD" id="cd06259">
    <property type="entry name" value="YdcF-like"/>
    <property type="match status" value="1"/>
</dbReference>
<sequence length="227" mass="24532">MLIGIVWVLAALAIALSGLATPAKPSELGAIFGNGLEADGTPARLLAERLDAGLDCYRAGRCQRLFISGSLDGPGLDETLAMQNYLIQHGVEPHDIVPDRAGDNTLASAQHLIAYMRERHLGSVTLVSQYYHLPRARLAVARAGGDAFAVYGVYPRTFHVRDLYSSWREVPAWLVYRVRLGANPDAQPVTIRPFLSMFNLIRSLFTGEAADAPTGAPGPPSVPAWKT</sequence>
<dbReference type="GO" id="GO:0005886">
    <property type="term" value="C:plasma membrane"/>
    <property type="evidence" value="ECO:0007669"/>
    <property type="project" value="TreeGrafter"/>
</dbReference>
<accession>A0AAQ1GDH3</accession>
<comment type="caution">
    <text evidence="2">The sequence shown here is derived from an EMBL/GenBank/DDBJ whole genome shotgun (WGS) entry which is preliminary data.</text>
</comment>
<evidence type="ECO:0000259" key="1">
    <source>
        <dbReference type="Pfam" id="PF02698"/>
    </source>
</evidence>
<protein>
    <submittedName>
        <fullName evidence="2">DUF218 domain-containing protein</fullName>
    </submittedName>
</protein>
<name>A0AAQ1GDH3_9BURK</name>
<dbReference type="RefSeq" id="WP_065060677.1">
    <property type="nucleotide sequence ID" value="NZ_CADFGN010000007.1"/>
</dbReference>
<proteinExistence type="predicted"/>
<reference evidence="2 3" key="1">
    <citation type="submission" date="2016-10" db="EMBL/GenBank/DDBJ databases">
        <authorList>
            <person name="Varghese N."/>
            <person name="Submissions S."/>
        </authorList>
    </citation>
    <scope>NUCLEOTIDE SEQUENCE [LARGE SCALE GENOMIC DNA]</scope>
    <source>
        <strain evidence="2 3">LMG 22274</strain>
    </source>
</reference>
<dbReference type="Proteomes" id="UP000183529">
    <property type="component" value="Unassembled WGS sequence"/>
</dbReference>
<gene>
    <name evidence="2" type="ORF">SAMN05216550_10480</name>
</gene>